<evidence type="ECO:0000256" key="2">
    <source>
        <dbReference type="ARBA" id="ARBA00022448"/>
    </source>
</evidence>
<feature type="transmembrane region" description="Helical" evidence="7">
    <location>
        <begin position="145"/>
        <end position="166"/>
    </location>
</feature>
<dbReference type="GO" id="GO:0005886">
    <property type="term" value="C:plasma membrane"/>
    <property type="evidence" value="ECO:0007669"/>
    <property type="project" value="UniProtKB-SubCell"/>
</dbReference>
<evidence type="ECO:0000256" key="4">
    <source>
        <dbReference type="ARBA" id="ARBA00022692"/>
    </source>
</evidence>
<accession>A0A5B8UE29</accession>
<protein>
    <submittedName>
        <fullName evidence="10">ABC transporter permease</fullName>
    </submittedName>
</protein>
<feature type="transmembrane region" description="Helical" evidence="7">
    <location>
        <begin position="261"/>
        <end position="287"/>
    </location>
</feature>
<keyword evidence="2 7" id="KW-0813">Transport</keyword>
<evidence type="ECO:0000256" key="1">
    <source>
        <dbReference type="ARBA" id="ARBA00004651"/>
    </source>
</evidence>
<dbReference type="PANTHER" id="PTHR43386">
    <property type="entry name" value="OLIGOPEPTIDE TRANSPORT SYSTEM PERMEASE PROTEIN APPC"/>
    <property type="match status" value="1"/>
</dbReference>
<evidence type="ECO:0000259" key="9">
    <source>
        <dbReference type="PROSITE" id="PS50928"/>
    </source>
</evidence>
<keyword evidence="4 7" id="KW-0812">Transmembrane</keyword>
<keyword evidence="6 7" id="KW-0472">Membrane</keyword>
<dbReference type="OrthoDB" id="6637947at2"/>
<organism evidence="10 11">
    <name type="scientific">Baekduia soli</name>
    <dbReference type="NCBI Taxonomy" id="496014"/>
    <lineage>
        <taxon>Bacteria</taxon>
        <taxon>Bacillati</taxon>
        <taxon>Actinomycetota</taxon>
        <taxon>Thermoleophilia</taxon>
        <taxon>Solirubrobacterales</taxon>
        <taxon>Baekduiaceae</taxon>
        <taxon>Baekduia</taxon>
    </lineage>
</organism>
<evidence type="ECO:0000256" key="7">
    <source>
        <dbReference type="RuleBase" id="RU363032"/>
    </source>
</evidence>
<dbReference type="GO" id="GO:0055085">
    <property type="term" value="P:transmembrane transport"/>
    <property type="evidence" value="ECO:0007669"/>
    <property type="project" value="InterPro"/>
</dbReference>
<feature type="transmembrane region" description="Helical" evidence="7">
    <location>
        <begin position="78"/>
        <end position="100"/>
    </location>
</feature>
<comment type="subcellular location">
    <subcellularLocation>
        <location evidence="1 7">Cell membrane</location>
        <topology evidence="1 7">Multi-pass membrane protein</topology>
    </subcellularLocation>
</comment>
<comment type="similarity">
    <text evidence="7">Belongs to the binding-protein-dependent transport system permease family.</text>
</comment>
<feature type="compositionally biased region" description="Polar residues" evidence="8">
    <location>
        <begin position="1"/>
        <end position="11"/>
    </location>
</feature>
<dbReference type="InterPro" id="IPR050366">
    <property type="entry name" value="BP-dependent_transpt_permease"/>
</dbReference>
<dbReference type="Pfam" id="PF12911">
    <property type="entry name" value="OppC_N"/>
    <property type="match status" value="1"/>
</dbReference>
<dbReference type="SUPFAM" id="SSF161098">
    <property type="entry name" value="MetI-like"/>
    <property type="match status" value="1"/>
</dbReference>
<feature type="domain" description="ABC transmembrane type-1" evidence="9">
    <location>
        <begin position="139"/>
        <end position="330"/>
    </location>
</feature>
<gene>
    <name evidence="10" type="ORF">FSW04_24500</name>
</gene>
<feature type="compositionally biased region" description="Low complexity" evidence="8">
    <location>
        <begin position="20"/>
        <end position="37"/>
    </location>
</feature>
<dbReference type="Pfam" id="PF00528">
    <property type="entry name" value="BPD_transp_1"/>
    <property type="match status" value="1"/>
</dbReference>
<keyword evidence="3" id="KW-1003">Cell membrane</keyword>
<reference evidence="10 11" key="1">
    <citation type="journal article" date="2018" name="J. Microbiol.">
        <title>Baekduia soli gen. nov., sp. nov., a novel bacterium isolated from the soil of Baekdu Mountain and proposal of a novel family name, Baekduiaceae fam. nov.</title>
        <authorList>
            <person name="An D.S."/>
            <person name="Siddiqi M.Z."/>
            <person name="Kim K.H."/>
            <person name="Yu H.S."/>
            <person name="Im W.T."/>
        </authorList>
    </citation>
    <scope>NUCLEOTIDE SEQUENCE [LARGE SCALE GENOMIC DNA]</scope>
    <source>
        <strain evidence="10 11">BR7-21</strain>
    </source>
</reference>
<dbReference type="PROSITE" id="PS50928">
    <property type="entry name" value="ABC_TM1"/>
    <property type="match status" value="1"/>
</dbReference>
<dbReference type="CDD" id="cd06261">
    <property type="entry name" value="TM_PBP2"/>
    <property type="match status" value="1"/>
</dbReference>
<keyword evidence="11" id="KW-1185">Reference proteome</keyword>
<dbReference type="Gene3D" id="1.10.3720.10">
    <property type="entry name" value="MetI-like"/>
    <property type="match status" value="1"/>
</dbReference>
<evidence type="ECO:0000313" key="11">
    <source>
        <dbReference type="Proteomes" id="UP000321805"/>
    </source>
</evidence>
<keyword evidence="5 7" id="KW-1133">Transmembrane helix</keyword>
<evidence type="ECO:0000313" key="10">
    <source>
        <dbReference type="EMBL" id="QEC50892.1"/>
    </source>
</evidence>
<dbReference type="InterPro" id="IPR025966">
    <property type="entry name" value="OppC_N"/>
</dbReference>
<dbReference type="PANTHER" id="PTHR43386:SF1">
    <property type="entry name" value="D,D-DIPEPTIDE TRANSPORT SYSTEM PERMEASE PROTEIN DDPC-RELATED"/>
    <property type="match status" value="1"/>
</dbReference>
<dbReference type="AlphaFoldDB" id="A0A5B8UE29"/>
<name>A0A5B8UE29_9ACTN</name>
<evidence type="ECO:0000256" key="5">
    <source>
        <dbReference type="ARBA" id="ARBA00022989"/>
    </source>
</evidence>
<dbReference type="EMBL" id="CP042430">
    <property type="protein sequence ID" value="QEC50892.1"/>
    <property type="molecule type" value="Genomic_DNA"/>
</dbReference>
<sequence>MTPSCSASPSWRPSGRWSGRCSPTSCTRRSTRACATTDGRAAPAPELAGRPPAVAAGEVPAGRSVWRLVLDVFLENRLAIAGLAIVVAMVLFCFVGPLIYRTDQIHVMLDQASKPPSGAHPLGTDDTGRDMLGRLMLGGQTSLEVGLAAAVIATFFGALWGAVAGFTGGAVDSLMMRFVDGLLAIPSLFLLLFLASVLTTSVPMLILVVALISWLAPARLVRGETLSLRGLDYVHAVRVMGSRGPWRAILRHIIPNTVGTIVVNVTFQIADAILIVATLSFLGLGVRPPSANWGSLLSDGVTYTANGYWWLVYPPGVAIVLTVVAFNFIGDALRDGLSARLRVR</sequence>
<dbReference type="KEGG" id="bsol:FSW04_24500"/>
<evidence type="ECO:0000256" key="6">
    <source>
        <dbReference type="ARBA" id="ARBA00023136"/>
    </source>
</evidence>
<feature type="transmembrane region" description="Helical" evidence="7">
    <location>
        <begin position="307"/>
        <end position="330"/>
    </location>
</feature>
<feature type="region of interest" description="Disordered" evidence="8">
    <location>
        <begin position="1"/>
        <end position="54"/>
    </location>
</feature>
<dbReference type="InterPro" id="IPR000515">
    <property type="entry name" value="MetI-like"/>
</dbReference>
<evidence type="ECO:0000256" key="3">
    <source>
        <dbReference type="ARBA" id="ARBA00022475"/>
    </source>
</evidence>
<dbReference type="InterPro" id="IPR035906">
    <property type="entry name" value="MetI-like_sf"/>
</dbReference>
<feature type="transmembrane region" description="Helical" evidence="7">
    <location>
        <begin position="178"/>
        <end position="198"/>
    </location>
</feature>
<evidence type="ECO:0000256" key="8">
    <source>
        <dbReference type="SAM" id="MobiDB-lite"/>
    </source>
</evidence>
<proteinExistence type="inferred from homology"/>
<dbReference type="Proteomes" id="UP000321805">
    <property type="component" value="Chromosome"/>
</dbReference>